<dbReference type="InterPro" id="IPR037167">
    <property type="entry name" value="Peptidase_S11_C_sf"/>
</dbReference>
<evidence type="ECO:0000256" key="8">
    <source>
        <dbReference type="ARBA" id="ARBA00022801"/>
    </source>
</evidence>
<evidence type="ECO:0000256" key="3">
    <source>
        <dbReference type="ARBA" id="ARBA00007164"/>
    </source>
</evidence>
<evidence type="ECO:0000256" key="10">
    <source>
        <dbReference type="ARBA" id="ARBA00022984"/>
    </source>
</evidence>
<dbReference type="SMART" id="SM00936">
    <property type="entry name" value="PBP5_C"/>
    <property type="match status" value="1"/>
</dbReference>
<proteinExistence type="inferred from homology"/>
<comment type="catalytic activity">
    <reaction evidence="12">
        <text>Preferential cleavage: (Ac)2-L-Lys-D-Ala-|-D-Ala. Also transpeptidation of peptidyl-alanyl moieties that are N-acyl substituents of D-alanine.</text>
        <dbReference type="EC" id="3.4.16.4"/>
    </reaction>
</comment>
<feature type="binding site" evidence="14">
    <location>
        <position position="260"/>
    </location>
    <ligand>
        <name>substrate</name>
    </ligand>
</feature>
<dbReference type="PRINTS" id="PR00725">
    <property type="entry name" value="DADACBPTASE1"/>
</dbReference>
<protein>
    <recommendedName>
        <fullName evidence="4">serine-type D-Ala-D-Ala carboxypeptidase</fullName>
        <ecNumber evidence="4">3.4.16.4</ecNumber>
    </recommendedName>
</protein>
<evidence type="ECO:0000313" key="17">
    <source>
        <dbReference type="EMBL" id="GAF26803.1"/>
    </source>
</evidence>
<dbReference type="GO" id="GO:0008360">
    <property type="term" value="P:regulation of cell shape"/>
    <property type="evidence" value="ECO:0007669"/>
    <property type="project" value="UniProtKB-KW"/>
</dbReference>
<dbReference type="SUPFAM" id="SSF69189">
    <property type="entry name" value="Penicillin-binding protein associated domain"/>
    <property type="match status" value="1"/>
</dbReference>
<dbReference type="PANTHER" id="PTHR21581:SF33">
    <property type="entry name" value="D-ALANYL-D-ALANINE CARBOXYPEPTIDASE DACB"/>
    <property type="match status" value="1"/>
</dbReference>
<evidence type="ECO:0000256" key="1">
    <source>
        <dbReference type="ARBA" id="ARBA00003217"/>
    </source>
</evidence>
<feature type="active site" evidence="13">
    <location>
        <position position="155"/>
    </location>
</feature>
<evidence type="ECO:0000256" key="15">
    <source>
        <dbReference type="RuleBase" id="RU004016"/>
    </source>
</evidence>
<organism evidence="17">
    <name type="scientific">Moorella thermoacetica Y72</name>
    <dbReference type="NCBI Taxonomy" id="1325331"/>
    <lineage>
        <taxon>Bacteria</taxon>
        <taxon>Bacillati</taxon>
        <taxon>Bacillota</taxon>
        <taxon>Clostridia</taxon>
        <taxon>Neomoorellales</taxon>
        <taxon>Neomoorellaceae</taxon>
        <taxon>Neomoorella</taxon>
    </lineage>
</organism>
<dbReference type="PANTHER" id="PTHR21581">
    <property type="entry name" value="D-ALANYL-D-ALANINE CARBOXYPEPTIDASE"/>
    <property type="match status" value="1"/>
</dbReference>
<evidence type="ECO:0000259" key="16">
    <source>
        <dbReference type="SMART" id="SM00936"/>
    </source>
</evidence>
<dbReference type="GO" id="GO:0006508">
    <property type="term" value="P:proteolysis"/>
    <property type="evidence" value="ECO:0007669"/>
    <property type="project" value="UniProtKB-KW"/>
</dbReference>
<dbReference type="EC" id="3.4.16.4" evidence="4"/>
<feature type="active site" description="Proton acceptor" evidence="13">
    <location>
        <position position="103"/>
    </location>
</feature>
<feature type="active site" description="Acyl-ester intermediate" evidence="13">
    <location>
        <position position="100"/>
    </location>
</feature>
<comment type="similarity">
    <text evidence="3 15">Belongs to the peptidase S11 family.</text>
</comment>
<dbReference type="Gene3D" id="3.40.710.10">
    <property type="entry name" value="DD-peptidase/beta-lactamase superfamily"/>
    <property type="match status" value="1"/>
</dbReference>
<evidence type="ECO:0000256" key="11">
    <source>
        <dbReference type="ARBA" id="ARBA00023316"/>
    </source>
</evidence>
<keyword evidence="9" id="KW-0133">Cell shape</keyword>
<accession>A0A0S6UGB5</accession>
<dbReference type="AlphaFoldDB" id="A0A0S6UGB5"/>
<reference evidence="17" key="1">
    <citation type="journal article" date="2014" name="Gene">
        <title>Genome-guided analysis of transformation efficiency and carbon dioxide assimilation by Moorella thermoacetica Y72.</title>
        <authorList>
            <person name="Tsukahara K."/>
            <person name="Kita A."/>
            <person name="Nakashimada Y."/>
            <person name="Hoshino T."/>
            <person name="Murakami K."/>
        </authorList>
    </citation>
    <scope>NUCLEOTIDE SEQUENCE [LARGE SCALE GENOMIC DNA]</scope>
    <source>
        <strain evidence="17">Y72</strain>
    </source>
</reference>
<gene>
    <name evidence="17" type="ORF">MTY_2143</name>
</gene>
<sequence>MSTRFFIRYATVGDNNLGLACREGPLSARGPKKQGIFQGVKHVKHVVLILALVVFCFLGSSPVKAADELQITAPAAVLMEASTGQVLYERGAREKRPPASTTKIMTAILALELGRLDTPIKVSENAATTPGASIYLQKGEVLTLGDLVKGALLESGNDATVAIAEGLAGSEAGFAFLMNRKAWLLGARTTHFNNPNGLPDPGHYTSAYDLALIARYALGNPVFRRLVATVEDQIPGPDGVRHLYNTNRLLESYPGADGVKTGTTAAAGQCLVASATRGGRQLIAVVLGSADRYGDTRTLLDYGFKNFYCEMVKAGEPLGQVYIPNGEMTSIGVAPAMDAGFTAPLARSGQLEKKVLLPGAARAPVRKGQELGRVQILFAGREVAAAPLVATGDVRAIPWWSRLISLGSNIFHAGRFSALLERNR</sequence>
<name>A0A0S6UGB5_NEOTH</name>
<evidence type="ECO:0000256" key="13">
    <source>
        <dbReference type="PIRSR" id="PIRSR618044-1"/>
    </source>
</evidence>
<dbReference type="EMBL" id="DF238840">
    <property type="protein sequence ID" value="GAF26803.1"/>
    <property type="molecule type" value="Genomic_DNA"/>
</dbReference>
<evidence type="ECO:0000256" key="5">
    <source>
        <dbReference type="ARBA" id="ARBA00022645"/>
    </source>
</evidence>
<evidence type="ECO:0000256" key="7">
    <source>
        <dbReference type="ARBA" id="ARBA00022729"/>
    </source>
</evidence>
<evidence type="ECO:0000256" key="9">
    <source>
        <dbReference type="ARBA" id="ARBA00022960"/>
    </source>
</evidence>
<keyword evidence="8" id="KW-0378">Hydrolase</keyword>
<dbReference type="UniPathway" id="UPA00219"/>
<evidence type="ECO:0000256" key="2">
    <source>
        <dbReference type="ARBA" id="ARBA00004752"/>
    </source>
</evidence>
<keyword evidence="6" id="KW-0645">Protease</keyword>
<dbReference type="InterPro" id="IPR015956">
    <property type="entry name" value="Peniciliin-bd_prot_C_sf"/>
</dbReference>
<dbReference type="InterPro" id="IPR012907">
    <property type="entry name" value="Peptidase_S11_C"/>
</dbReference>
<dbReference type="InterPro" id="IPR012338">
    <property type="entry name" value="Beta-lactam/transpept-like"/>
</dbReference>
<dbReference type="Gene3D" id="2.60.410.10">
    <property type="entry name" value="D-Ala-D-Ala carboxypeptidase, C-terminal domain"/>
    <property type="match status" value="1"/>
</dbReference>
<dbReference type="SUPFAM" id="SSF56601">
    <property type="entry name" value="beta-lactamase/transpeptidase-like"/>
    <property type="match status" value="1"/>
</dbReference>
<evidence type="ECO:0000256" key="14">
    <source>
        <dbReference type="PIRSR" id="PIRSR618044-2"/>
    </source>
</evidence>
<dbReference type="Proteomes" id="UP000063718">
    <property type="component" value="Unassembled WGS sequence"/>
</dbReference>
<dbReference type="GO" id="GO:0009252">
    <property type="term" value="P:peptidoglycan biosynthetic process"/>
    <property type="evidence" value="ECO:0007669"/>
    <property type="project" value="UniProtKB-UniPathway"/>
</dbReference>
<dbReference type="InterPro" id="IPR001967">
    <property type="entry name" value="Peptidase_S11_N"/>
</dbReference>
<dbReference type="GO" id="GO:0071555">
    <property type="term" value="P:cell wall organization"/>
    <property type="evidence" value="ECO:0007669"/>
    <property type="project" value="UniProtKB-KW"/>
</dbReference>
<keyword evidence="7" id="KW-0732">Signal</keyword>
<keyword evidence="10" id="KW-0573">Peptidoglycan synthesis</keyword>
<dbReference type="GO" id="GO:0009002">
    <property type="term" value="F:serine-type D-Ala-D-Ala carboxypeptidase activity"/>
    <property type="evidence" value="ECO:0007669"/>
    <property type="project" value="UniProtKB-EC"/>
</dbReference>
<feature type="domain" description="Peptidase S11 D-Ala-D-Ala carboxypeptidase A C-terminal" evidence="16">
    <location>
        <begin position="308"/>
        <end position="396"/>
    </location>
</feature>
<evidence type="ECO:0000256" key="4">
    <source>
        <dbReference type="ARBA" id="ARBA00012448"/>
    </source>
</evidence>
<comment type="function">
    <text evidence="1">Removes C-terminal D-alanyl residues from sugar-peptide cell wall precursors.</text>
</comment>
<dbReference type="Pfam" id="PF00768">
    <property type="entry name" value="Peptidase_S11"/>
    <property type="match status" value="1"/>
</dbReference>
<evidence type="ECO:0000256" key="6">
    <source>
        <dbReference type="ARBA" id="ARBA00022670"/>
    </source>
</evidence>
<evidence type="ECO:0000256" key="12">
    <source>
        <dbReference type="ARBA" id="ARBA00034000"/>
    </source>
</evidence>
<dbReference type="Pfam" id="PF07943">
    <property type="entry name" value="PBP5_C"/>
    <property type="match status" value="1"/>
</dbReference>
<comment type="pathway">
    <text evidence="2">Cell wall biogenesis; peptidoglycan biosynthesis.</text>
</comment>
<keyword evidence="5 17" id="KW-0121">Carboxypeptidase</keyword>
<keyword evidence="11" id="KW-0961">Cell wall biogenesis/degradation</keyword>
<dbReference type="InterPro" id="IPR018044">
    <property type="entry name" value="Peptidase_S11"/>
</dbReference>